<evidence type="ECO:0000313" key="1">
    <source>
        <dbReference type="EMBL" id="KKM18754.1"/>
    </source>
</evidence>
<sequence length="76" mass="9271">MRTPYARVGVSMFEHNLREAMDDRITQFTSHIRKEISSNRCPCEAKTRRQWMEEFKEWSEQKFIESEVLKYLKDNP</sequence>
<organism evidence="1">
    <name type="scientific">marine sediment metagenome</name>
    <dbReference type="NCBI Taxonomy" id="412755"/>
    <lineage>
        <taxon>unclassified sequences</taxon>
        <taxon>metagenomes</taxon>
        <taxon>ecological metagenomes</taxon>
    </lineage>
</organism>
<proteinExistence type="predicted"/>
<protein>
    <submittedName>
        <fullName evidence="1">Uncharacterized protein</fullName>
    </submittedName>
</protein>
<dbReference type="EMBL" id="LAZR01014154">
    <property type="protein sequence ID" value="KKM18754.1"/>
    <property type="molecule type" value="Genomic_DNA"/>
</dbReference>
<reference evidence="1" key="1">
    <citation type="journal article" date="2015" name="Nature">
        <title>Complex archaea that bridge the gap between prokaryotes and eukaryotes.</title>
        <authorList>
            <person name="Spang A."/>
            <person name="Saw J.H."/>
            <person name="Jorgensen S.L."/>
            <person name="Zaremba-Niedzwiedzka K."/>
            <person name="Martijn J."/>
            <person name="Lind A.E."/>
            <person name="van Eijk R."/>
            <person name="Schleper C."/>
            <person name="Guy L."/>
            <person name="Ettema T.J."/>
        </authorList>
    </citation>
    <scope>NUCLEOTIDE SEQUENCE</scope>
</reference>
<accession>A0A0F9IG45</accession>
<gene>
    <name evidence="1" type="ORF">LCGC14_1662550</name>
</gene>
<comment type="caution">
    <text evidence="1">The sequence shown here is derived from an EMBL/GenBank/DDBJ whole genome shotgun (WGS) entry which is preliminary data.</text>
</comment>
<name>A0A0F9IG45_9ZZZZ</name>
<dbReference type="AlphaFoldDB" id="A0A0F9IG45"/>